<dbReference type="EMBL" id="PCSR01000034">
    <property type="protein sequence ID" value="PIP53322.1"/>
    <property type="molecule type" value="Genomic_DNA"/>
</dbReference>
<proteinExistence type="predicted"/>
<dbReference type="AlphaFoldDB" id="A0A2H0B6P0"/>
<dbReference type="GO" id="GO:0016301">
    <property type="term" value="F:kinase activity"/>
    <property type="evidence" value="ECO:0007669"/>
    <property type="project" value="InterPro"/>
</dbReference>
<dbReference type="Proteomes" id="UP000229459">
    <property type="component" value="Unassembled WGS sequence"/>
</dbReference>
<accession>A0A2H0B6P0</accession>
<comment type="caution">
    <text evidence="2">The sequence shown here is derived from an EMBL/GenBank/DDBJ whole genome shotgun (WGS) entry which is preliminary data.</text>
</comment>
<dbReference type="PANTHER" id="PTHR39426">
    <property type="entry name" value="HOMOLOGY TO DEATH-ON-CURING PROTEIN OF PHAGE P1"/>
    <property type="match status" value="1"/>
</dbReference>
<evidence type="ECO:0000313" key="2">
    <source>
        <dbReference type="EMBL" id="PIP53322.1"/>
    </source>
</evidence>
<dbReference type="NCBIfam" id="TIGR01550">
    <property type="entry name" value="DOC_P1"/>
    <property type="match status" value="1"/>
</dbReference>
<dbReference type="InterPro" id="IPR036597">
    <property type="entry name" value="Fido-like_dom_sf"/>
</dbReference>
<dbReference type="PROSITE" id="PS51459">
    <property type="entry name" value="FIDO"/>
    <property type="match status" value="1"/>
</dbReference>
<dbReference type="Pfam" id="PF02661">
    <property type="entry name" value="Fic"/>
    <property type="match status" value="1"/>
</dbReference>
<dbReference type="PANTHER" id="PTHR39426:SF1">
    <property type="entry name" value="HOMOLOGY TO DEATH-ON-CURING PROTEIN OF PHAGE P1"/>
    <property type="match status" value="1"/>
</dbReference>
<feature type="domain" description="Fido" evidence="1">
    <location>
        <begin position="16"/>
        <end position="145"/>
    </location>
</feature>
<reference evidence="2 3" key="1">
    <citation type="submission" date="2017-09" db="EMBL/GenBank/DDBJ databases">
        <title>Depth-based differentiation of microbial function through sediment-hosted aquifers and enrichment of novel symbionts in the deep terrestrial subsurface.</title>
        <authorList>
            <person name="Probst A.J."/>
            <person name="Ladd B."/>
            <person name="Jarett J.K."/>
            <person name="Geller-Mcgrath D.E."/>
            <person name="Sieber C.M."/>
            <person name="Emerson J.B."/>
            <person name="Anantharaman K."/>
            <person name="Thomas B.C."/>
            <person name="Malmstrom R."/>
            <person name="Stieglmeier M."/>
            <person name="Klingl A."/>
            <person name="Woyke T."/>
            <person name="Ryan C.M."/>
            <person name="Banfield J.F."/>
        </authorList>
    </citation>
    <scope>NUCLEOTIDE SEQUENCE [LARGE SCALE GENOMIC DNA]</scope>
    <source>
        <strain evidence="2">CG23_combo_of_CG06-09_8_20_14_all_34_8</strain>
    </source>
</reference>
<dbReference type="InterPro" id="IPR003812">
    <property type="entry name" value="Fido"/>
</dbReference>
<evidence type="ECO:0000313" key="3">
    <source>
        <dbReference type="Proteomes" id="UP000229459"/>
    </source>
</evidence>
<organism evidence="2 3">
    <name type="scientific">Candidatus Beckwithbacteria bacterium CG23_combo_of_CG06-09_8_20_14_all_34_8</name>
    <dbReference type="NCBI Taxonomy" id="1974497"/>
    <lineage>
        <taxon>Bacteria</taxon>
        <taxon>Candidatus Beckwithiibacteriota</taxon>
    </lineage>
</organism>
<dbReference type="InterPro" id="IPR053737">
    <property type="entry name" value="Type_II_TA_Toxin"/>
</dbReference>
<dbReference type="Gene3D" id="1.20.120.1870">
    <property type="entry name" value="Fic/DOC protein, Fido domain"/>
    <property type="match status" value="1"/>
</dbReference>
<dbReference type="SUPFAM" id="SSF140931">
    <property type="entry name" value="Fic-like"/>
    <property type="match status" value="1"/>
</dbReference>
<gene>
    <name evidence="2" type="ORF">COX08_01555</name>
</gene>
<name>A0A2H0B6P0_9BACT</name>
<sequence length="154" mass="17770">MPKPSEDSQTPESRWLLPEDFEYLCFDLARKLMTSKEPIPDYSTHDNALLESALGTPRQSYCSQLLYPTLIKQATILFYSIIKNHPFRNGNKRIAVMALLTFLALNQKWFNMTPILLYDLACFVSSSLPIKRDIILEETEDVIEKYLTDFPKSG</sequence>
<protein>
    <recommendedName>
        <fullName evidence="1">Fido domain-containing protein</fullName>
    </recommendedName>
</protein>
<evidence type="ECO:0000259" key="1">
    <source>
        <dbReference type="PROSITE" id="PS51459"/>
    </source>
</evidence>
<dbReference type="InterPro" id="IPR006440">
    <property type="entry name" value="Doc"/>
</dbReference>